<keyword evidence="1" id="KW-0732">Signal</keyword>
<protein>
    <submittedName>
        <fullName evidence="2">Uncharacterized protein</fullName>
    </submittedName>
</protein>
<accession>A0A9P6JCL5</accession>
<evidence type="ECO:0000313" key="2">
    <source>
        <dbReference type="EMBL" id="KAF9967085.1"/>
    </source>
</evidence>
<dbReference type="AlphaFoldDB" id="A0A9P6JCL5"/>
<evidence type="ECO:0000313" key="3">
    <source>
        <dbReference type="Proteomes" id="UP000738359"/>
    </source>
</evidence>
<organism evidence="2 3">
    <name type="scientific">Mortierella alpina</name>
    <name type="common">Oleaginous fungus</name>
    <name type="synonym">Mortierella renispora</name>
    <dbReference type="NCBI Taxonomy" id="64518"/>
    <lineage>
        <taxon>Eukaryota</taxon>
        <taxon>Fungi</taxon>
        <taxon>Fungi incertae sedis</taxon>
        <taxon>Mucoromycota</taxon>
        <taxon>Mortierellomycotina</taxon>
        <taxon>Mortierellomycetes</taxon>
        <taxon>Mortierellales</taxon>
        <taxon>Mortierellaceae</taxon>
        <taxon>Mortierella</taxon>
    </lineage>
</organism>
<dbReference type="Proteomes" id="UP000738359">
    <property type="component" value="Unassembled WGS sequence"/>
</dbReference>
<dbReference type="OrthoDB" id="2349272at2759"/>
<evidence type="ECO:0000256" key="1">
    <source>
        <dbReference type="SAM" id="SignalP"/>
    </source>
</evidence>
<sequence length="218" mass="23789">MLHGISTSSTLVYLAAVLSLFVLPATAAPPRRRLPQIKLVQLERAFAGHCPNQTIGEVVSCGEALPYINDAIGRLFSLSRYGLKTRGQRAAYVSNMAYEGAYLKYNRNLVNPSQGTRSIMPAVSLKAFVDADSNVQLLWPTYPSLNESAIVDVLIENKADFLPGAWWTVAGPGCSDVAARLSKSEKSFVDWEKGCINGGPETIPARLAIYKTVYHSIR</sequence>
<proteinExistence type="predicted"/>
<gene>
    <name evidence="2" type="ORF">BGZ70_000182</name>
</gene>
<dbReference type="EMBL" id="JAAAHY010000103">
    <property type="protein sequence ID" value="KAF9967085.1"/>
    <property type="molecule type" value="Genomic_DNA"/>
</dbReference>
<name>A0A9P6JCL5_MORAP</name>
<feature type="signal peptide" evidence="1">
    <location>
        <begin position="1"/>
        <end position="27"/>
    </location>
</feature>
<reference evidence="2" key="1">
    <citation type="journal article" date="2020" name="Fungal Divers.">
        <title>Resolving the Mortierellaceae phylogeny through synthesis of multi-gene phylogenetics and phylogenomics.</title>
        <authorList>
            <person name="Vandepol N."/>
            <person name="Liber J."/>
            <person name="Desiro A."/>
            <person name="Na H."/>
            <person name="Kennedy M."/>
            <person name="Barry K."/>
            <person name="Grigoriev I.V."/>
            <person name="Miller A.N."/>
            <person name="O'Donnell K."/>
            <person name="Stajich J.E."/>
            <person name="Bonito G."/>
        </authorList>
    </citation>
    <scope>NUCLEOTIDE SEQUENCE</scope>
    <source>
        <strain evidence="2">CK1249</strain>
    </source>
</reference>
<feature type="chain" id="PRO_5040276407" evidence="1">
    <location>
        <begin position="28"/>
        <end position="218"/>
    </location>
</feature>
<comment type="caution">
    <text evidence="2">The sequence shown here is derived from an EMBL/GenBank/DDBJ whole genome shotgun (WGS) entry which is preliminary data.</text>
</comment>
<keyword evidence="3" id="KW-1185">Reference proteome</keyword>